<dbReference type="RefSeq" id="WP_246637987.1">
    <property type="nucleotide sequence ID" value="NZ_CP078143.1"/>
</dbReference>
<reference evidence="2" key="1">
    <citation type="journal article" date="2019" name="Int. J. Syst. Evol. Microbiol.">
        <title>The Global Catalogue of Microorganisms (GCM) 10K type strain sequencing project: providing services to taxonomists for standard genome sequencing and annotation.</title>
        <authorList>
            <consortium name="The Broad Institute Genomics Platform"/>
            <consortium name="The Broad Institute Genome Sequencing Center for Infectious Disease"/>
            <person name="Wu L."/>
            <person name="Ma J."/>
        </authorList>
    </citation>
    <scope>NUCLEOTIDE SEQUENCE [LARGE SCALE GENOMIC DNA]</scope>
    <source>
        <strain evidence="2">JCM 3366</strain>
    </source>
</reference>
<accession>A0ABW0T550</accession>
<name>A0ABW0T550_9HYPH</name>
<dbReference type="EMBL" id="JBHSNB010000001">
    <property type="protein sequence ID" value="MFC5583694.1"/>
    <property type="molecule type" value="Genomic_DNA"/>
</dbReference>
<comment type="caution">
    <text evidence="1">The sequence shown here is derived from an EMBL/GenBank/DDBJ whole genome shotgun (WGS) entry which is preliminary data.</text>
</comment>
<keyword evidence="2" id="KW-1185">Reference proteome</keyword>
<evidence type="ECO:0000313" key="2">
    <source>
        <dbReference type="Proteomes" id="UP001596107"/>
    </source>
</evidence>
<evidence type="ECO:0000313" key="1">
    <source>
        <dbReference type="EMBL" id="MFC5583694.1"/>
    </source>
</evidence>
<proteinExistence type="predicted"/>
<organism evidence="1 2">
    <name type="scientific">Nitratireductor kimnyeongensis</name>
    <dbReference type="NCBI Taxonomy" id="430679"/>
    <lineage>
        <taxon>Bacteria</taxon>
        <taxon>Pseudomonadati</taxon>
        <taxon>Pseudomonadota</taxon>
        <taxon>Alphaproteobacteria</taxon>
        <taxon>Hyphomicrobiales</taxon>
        <taxon>Phyllobacteriaceae</taxon>
        <taxon>Nitratireductor</taxon>
    </lineage>
</organism>
<sequence length="57" mass="6148">MPPLHGGSTGIVWKIGPAALVFKDERKRPREVAVHVVSFRGDEAVRTAAQPKGRTVA</sequence>
<dbReference type="Proteomes" id="UP001596107">
    <property type="component" value="Unassembled WGS sequence"/>
</dbReference>
<gene>
    <name evidence="1" type="ORF">ACFPOD_01085</name>
</gene>
<protein>
    <submittedName>
        <fullName evidence="1">Uncharacterized protein</fullName>
    </submittedName>
</protein>